<comment type="catalytic activity">
    <reaction evidence="9">
        <text>a dipeptide(out) + ATP + H2O = a dipeptide(in) + ADP + phosphate + H(+)</text>
        <dbReference type="Rhea" id="RHEA:23120"/>
        <dbReference type="ChEBI" id="CHEBI:15377"/>
        <dbReference type="ChEBI" id="CHEBI:15378"/>
        <dbReference type="ChEBI" id="CHEBI:30616"/>
        <dbReference type="ChEBI" id="CHEBI:43474"/>
        <dbReference type="ChEBI" id="CHEBI:90799"/>
        <dbReference type="ChEBI" id="CHEBI:456216"/>
        <dbReference type="EC" id="7.4.2.9"/>
    </reaction>
</comment>
<evidence type="ECO:0000256" key="1">
    <source>
        <dbReference type="ARBA" id="ARBA00004417"/>
    </source>
</evidence>
<dbReference type="InterPro" id="IPR003439">
    <property type="entry name" value="ABC_transporter-like_ATP-bd"/>
</dbReference>
<dbReference type="Proteomes" id="UP001320272">
    <property type="component" value="Unassembled WGS sequence"/>
</dbReference>
<dbReference type="InterPro" id="IPR050388">
    <property type="entry name" value="ABC_Ni/Peptide_Import"/>
</dbReference>
<keyword evidence="12" id="KW-1185">Reference proteome</keyword>
<dbReference type="EMBL" id="JABFTV010000007">
    <property type="protein sequence ID" value="MCE8025201.1"/>
    <property type="molecule type" value="Genomic_DNA"/>
</dbReference>
<evidence type="ECO:0000256" key="6">
    <source>
        <dbReference type="ARBA" id="ARBA00022840"/>
    </source>
</evidence>
<evidence type="ECO:0000313" key="11">
    <source>
        <dbReference type="EMBL" id="MCE8025201.1"/>
    </source>
</evidence>
<evidence type="ECO:0000256" key="5">
    <source>
        <dbReference type="ARBA" id="ARBA00022741"/>
    </source>
</evidence>
<dbReference type="InterPro" id="IPR017871">
    <property type="entry name" value="ABC_transporter-like_CS"/>
</dbReference>
<dbReference type="InterPro" id="IPR003593">
    <property type="entry name" value="AAA+_ATPase"/>
</dbReference>
<dbReference type="GO" id="GO:0005524">
    <property type="term" value="F:ATP binding"/>
    <property type="evidence" value="ECO:0007669"/>
    <property type="project" value="UniProtKB-KW"/>
</dbReference>
<keyword evidence="5" id="KW-0547">Nucleotide-binding</keyword>
<reference evidence="11 12" key="1">
    <citation type="journal article" date="2021" name="Front. Microbiol.">
        <title>Aerobic Denitrification and Heterotrophic Sulfur Oxidation in the Genus Halomonas Revealed by Six Novel Species Characterizations and Genome-Based Analysis.</title>
        <authorList>
            <person name="Wang L."/>
            <person name="Shao Z."/>
        </authorList>
    </citation>
    <scope>NUCLEOTIDE SEQUENCE [LARGE SCALE GENOMIC DNA]</scope>
    <source>
        <strain evidence="11 12">MCCC 1A11058</strain>
    </source>
</reference>
<dbReference type="CDD" id="cd03257">
    <property type="entry name" value="ABC_NikE_OppD_transporters"/>
    <property type="match status" value="1"/>
</dbReference>
<accession>A0ABS9ATY0</accession>
<gene>
    <name evidence="11" type="ORF">HOP59_13795</name>
</gene>
<name>A0ABS9ATY0_9GAMM</name>
<dbReference type="InterPro" id="IPR027417">
    <property type="entry name" value="P-loop_NTPase"/>
</dbReference>
<keyword evidence="6 11" id="KW-0067">ATP-binding</keyword>
<proteinExistence type="inferred from homology"/>
<dbReference type="PANTHER" id="PTHR43297:SF2">
    <property type="entry name" value="DIPEPTIDE TRANSPORT ATP-BINDING PROTEIN DPPD"/>
    <property type="match status" value="1"/>
</dbReference>
<evidence type="ECO:0000256" key="3">
    <source>
        <dbReference type="ARBA" id="ARBA00022448"/>
    </source>
</evidence>
<dbReference type="PROSITE" id="PS50893">
    <property type="entry name" value="ABC_TRANSPORTER_2"/>
    <property type="match status" value="1"/>
</dbReference>
<evidence type="ECO:0000259" key="10">
    <source>
        <dbReference type="PROSITE" id="PS50893"/>
    </source>
</evidence>
<comment type="similarity">
    <text evidence="2">Belongs to the ABC transporter superfamily.</text>
</comment>
<keyword evidence="4" id="KW-1003">Cell membrane</keyword>
<evidence type="ECO:0000256" key="4">
    <source>
        <dbReference type="ARBA" id="ARBA00022475"/>
    </source>
</evidence>
<keyword evidence="7" id="KW-0472">Membrane</keyword>
<dbReference type="Gene3D" id="3.40.50.300">
    <property type="entry name" value="P-loop containing nucleotide triphosphate hydrolases"/>
    <property type="match status" value="1"/>
</dbReference>
<dbReference type="PROSITE" id="PS00211">
    <property type="entry name" value="ABC_TRANSPORTER_1"/>
    <property type="match status" value="1"/>
</dbReference>
<sequence length="263" mass="28347">MRVETHRHGRTLTLVDGVSLSLAPGEVLALVGASGSGKSLTCAASLGVLPPGTVQTDGRVSLGGEALRFPELRGRLVASILQNPRSAFNPVRSMRDHARETFKALGVPRSAWEKRIAQAMQEAGLEDAQRVLGLHPFEMSGGMLQRMMIALALASEAPFLFADEPTTDLDLIVQREILELLERLKHERGLGILLVTHDMGVVARLADRVAVMEAGRIVETGPVQTIFHRPAHATTRELVAAHLALYGLTSADSPHPTTLEVTQ</sequence>
<organism evidence="11 12">
    <name type="scientific">Billgrantia aerodenitrificans</name>
    <dbReference type="NCBI Taxonomy" id="2733483"/>
    <lineage>
        <taxon>Bacteria</taxon>
        <taxon>Pseudomonadati</taxon>
        <taxon>Pseudomonadota</taxon>
        <taxon>Gammaproteobacteria</taxon>
        <taxon>Oceanospirillales</taxon>
        <taxon>Halomonadaceae</taxon>
        <taxon>Billgrantia</taxon>
    </lineage>
</organism>
<dbReference type="EC" id="7.4.2.9" evidence="8"/>
<dbReference type="Pfam" id="PF00005">
    <property type="entry name" value="ABC_tran"/>
    <property type="match status" value="1"/>
</dbReference>
<protein>
    <recommendedName>
        <fullName evidence="8">ABC-type dipeptide transporter</fullName>
        <ecNumber evidence="8">7.4.2.9</ecNumber>
    </recommendedName>
</protein>
<evidence type="ECO:0000256" key="2">
    <source>
        <dbReference type="ARBA" id="ARBA00005417"/>
    </source>
</evidence>
<dbReference type="SUPFAM" id="SSF52540">
    <property type="entry name" value="P-loop containing nucleoside triphosphate hydrolases"/>
    <property type="match status" value="1"/>
</dbReference>
<comment type="subcellular location">
    <subcellularLocation>
        <location evidence="1">Cell inner membrane</location>
        <topology evidence="1">Peripheral membrane protein</topology>
    </subcellularLocation>
</comment>
<evidence type="ECO:0000313" key="12">
    <source>
        <dbReference type="Proteomes" id="UP001320272"/>
    </source>
</evidence>
<comment type="caution">
    <text evidence="11">The sequence shown here is derived from an EMBL/GenBank/DDBJ whole genome shotgun (WGS) entry which is preliminary data.</text>
</comment>
<evidence type="ECO:0000256" key="9">
    <source>
        <dbReference type="ARBA" id="ARBA00047356"/>
    </source>
</evidence>
<dbReference type="PANTHER" id="PTHR43297">
    <property type="entry name" value="OLIGOPEPTIDE TRANSPORT ATP-BINDING PROTEIN APPD"/>
    <property type="match status" value="1"/>
</dbReference>
<evidence type="ECO:0000256" key="7">
    <source>
        <dbReference type="ARBA" id="ARBA00023136"/>
    </source>
</evidence>
<evidence type="ECO:0000256" key="8">
    <source>
        <dbReference type="ARBA" id="ARBA00038852"/>
    </source>
</evidence>
<dbReference type="SMART" id="SM00382">
    <property type="entry name" value="AAA"/>
    <property type="match status" value="1"/>
</dbReference>
<keyword evidence="3" id="KW-0813">Transport</keyword>
<feature type="domain" description="ABC transporter" evidence="10">
    <location>
        <begin position="1"/>
        <end position="239"/>
    </location>
</feature>